<sequence>MFTTSEFQPDTSRNLNQDDPFLFPPSPPGRGRALDASFPRLPSQTRAVSHPSRPTYTSERERNMLPRHSFPDVEYLNILSAYDSDTQATTAIEEYLDASLMAEQYLDLQNQCSNIHEGSFNTYNPSESSHSSPEVTDTGSGSSPRAEVFSTHSSPGYLLHDLPDSMETARPDFRFGHHHYYSGAHMRRSSADNSGYHDNFALPRLPSFHEPSSTHERPGNTWGYLSSSMPSIAQSGRFTVSQPPSPPASHHWNTFGQFPVAEDLHRWPQMFKINQVTGKRGGRPTKQKMSCFFCRQRKIGCTRPDEGEDDQTCNQCARRKIKCEYPLVSLRGQHTRNRLSSKKFLGLDEPTGNAVAPPKAPRPQ</sequence>
<evidence type="ECO:0000313" key="4">
    <source>
        <dbReference type="Proteomes" id="UP001218188"/>
    </source>
</evidence>
<feature type="compositionally biased region" description="Polar residues" evidence="1">
    <location>
        <begin position="1"/>
        <end position="17"/>
    </location>
</feature>
<name>A0AAD6SU31_9AGAR</name>
<dbReference type="GO" id="GO:0008270">
    <property type="term" value="F:zinc ion binding"/>
    <property type="evidence" value="ECO:0007669"/>
    <property type="project" value="InterPro"/>
</dbReference>
<dbReference type="CDD" id="cd00067">
    <property type="entry name" value="GAL4"/>
    <property type="match status" value="1"/>
</dbReference>
<dbReference type="GO" id="GO:0000981">
    <property type="term" value="F:DNA-binding transcription factor activity, RNA polymerase II-specific"/>
    <property type="evidence" value="ECO:0007669"/>
    <property type="project" value="InterPro"/>
</dbReference>
<dbReference type="PROSITE" id="PS50048">
    <property type="entry name" value="ZN2_CY6_FUNGAL_2"/>
    <property type="match status" value="1"/>
</dbReference>
<keyword evidence="4" id="KW-1185">Reference proteome</keyword>
<feature type="compositionally biased region" description="Polar residues" evidence="1">
    <location>
        <begin position="119"/>
        <end position="143"/>
    </location>
</feature>
<feature type="region of interest" description="Disordered" evidence="1">
    <location>
        <begin position="1"/>
        <end position="66"/>
    </location>
</feature>
<accession>A0AAD6SU31</accession>
<dbReference type="SMART" id="SM00066">
    <property type="entry name" value="GAL4"/>
    <property type="match status" value="1"/>
</dbReference>
<dbReference type="PROSITE" id="PS00463">
    <property type="entry name" value="ZN2_CY6_FUNGAL_1"/>
    <property type="match status" value="1"/>
</dbReference>
<dbReference type="SUPFAM" id="SSF57701">
    <property type="entry name" value="Zn2/Cys6 DNA-binding domain"/>
    <property type="match status" value="1"/>
</dbReference>
<proteinExistence type="predicted"/>
<feature type="compositionally biased region" description="Polar residues" evidence="1">
    <location>
        <begin position="42"/>
        <end position="57"/>
    </location>
</feature>
<dbReference type="Gene3D" id="4.10.240.10">
    <property type="entry name" value="Zn(2)-C6 fungal-type DNA-binding domain"/>
    <property type="match status" value="1"/>
</dbReference>
<evidence type="ECO:0000256" key="1">
    <source>
        <dbReference type="SAM" id="MobiDB-lite"/>
    </source>
</evidence>
<organism evidence="3 4">
    <name type="scientific">Mycena alexandri</name>
    <dbReference type="NCBI Taxonomy" id="1745969"/>
    <lineage>
        <taxon>Eukaryota</taxon>
        <taxon>Fungi</taxon>
        <taxon>Dikarya</taxon>
        <taxon>Basidiomycota</taxon>
        <taxon>Agaricomycotina</taxon>
        <taxon>Agaricomycetes</taxon>
        <taxon>Agaricomycetidae</taxon>
        <taxon>Agaricales</taxon>
        <taxon>Marasmiineae</taxon>
        <taxon>Mycenaceae</taxon>
        <taxon>Mycena</taxon>
    </lineage>
</organism>
<dbReference type="AlphaFoldDB" id="A0AAD6SU31"/>
<feature type="domain" description="Zn(2)-C6 fungal-type" evidence="2">
    <location>
        <begin position="290"/>
        <end position="325"/>
    </location>
</feature>
<dbReference type="InterPro" id="IPR001138">
    <property type="entry name" value="Zn2Cys6_DnaBD"/>
</dbReference>
<protein>
    <recommendedName>
        <fullName evidence="2">Zn(2)-C6 fungal-type domain-containing protein</fullName>
    </recommendedName>
</protein>
<dbReference type="EMBL" id="JARJCM010000063">
    <property type="protein sequence ID" value="KAJ7033765.1"/>
    <property type="molecule type" value="Genomic_DNA"/>
</dbReference>
<feature type="region of interest" description="Disordered" evidence="1">
    <location>
        <begin position="119"/>
        <end position="154"/>
    </location>
</feature>
<evidence type="ECO:0000313" key="3">
    <source>
        <dbReference type="EMBL" id="KAJ7033765.1"/>
    </source>
</evidence>
<reference evidence="3" key="1">
    <citation type="submission" date="2023-03" db="EMBL/GenBank/DDBJ databases">
        <title>Massive genome expansion in bonnet fungi (Mycena s.s.) driven by repeated elements and novel gene families across ecological guilds.</title>
        <authorList>
            <consortium name="Lawrence Berkeley National Laboratory"/>
            <person name="Harder C.B."/>
            <person name="Miyauchi S."/>
            <person name="Viragh M."/>
            <person name="Kuo A."/>
            <person name="Thoen E."/>
            <person name="Andreopoulos B."/>
            <person name="Lu D."/>
            <person name="Skrede I."/>
            <person name="Drula E."/>
            <person name="Henrissat B."/>
            <person name="Morin E."/>
            <person name="Kohler A."/>
            <person name="Barry K."/>
            <person name="LaButti K."/>
            <person name="Morin E."/>
            <person name="Salamov A."/>
            <person name="Lipzen A."/>
            <person name="Mereny Z."/>
            <person name="Hegedus B."/>
            <person name="Baldrian P."/>
            <person name="Stursova M."/>
            <person name="Weitz H."/>
            <person name="Taylor A."/>
            <person name="Grigoriev I.V."/>
            <person name="Nagy L.G."/>
            <person name="Martin F."/>
            <person name="Kauserud H."/>
        </authorList>
    </citation>
    <scope>NUCLEOTIDE SEQUENCE</scope>
    <source>
        <strain evidence="3">CBHHK200</strain>
    </source>
</reference>
<dbReference type="Proteomes" id="UP001218188">
    <property type="component" value="Unassembled WGS sequence"/>
</dbReference>
<feature type="region of interest" description="Disordered" evidence="1">
    <location>
        <begin position="339"/>
        <end position="364"/>
    </location>
</feature>
<evidence type="ECO:0000259" key="2">
    <source>
        <dbReference type="PROSITE" id="PS50048"/>
    </source>
</evidence>
<gene>
    <name evidence="3" type="ORF">C8F04DRAFT_1104136</name>
</gene>
<comment type="caution">
    <text evidence="3">The sequence shown here is derived from an EMBL/GenBank/DDBJ whole genome shotgun (WGS) entry which is preliminary data.</text>
</comment>
<dbReference type="InterPro" id="IPR036864">
    <property type="entry name" value="Zn2-C6_fun-type_DNA-bd_sf"/>
</dbReference>